<comment type="catalytic activity">
    <reaction evidence="1 14">
        <text>adenosylcob(III)inamide + ATP = adenosylcob(III)inamide phosphate + ADP + H(+)</text>
        <dbReference type="Rhea" id="RHEA:15769"/>
        <dbReference type="ChEBI" id="CHEBI:2480"/>
        <dbReference type="ChEBI" id="CHEBI:15378"/>
        <dbReference type="ChEBI" id="CHEBI:30616"/>
        <dbReference type="ChEBI" id="CHEBI:58502"/>
        <dbReference type="ChEBI" id="CHEBI:456216"/>
        <dbReference type="EC" id="2.7.1.156"/>
    </reaction>
</comment>
<evidence type="ECO:0000256" key="5">
    <source>
        <dbReference type="ARBA" id="ARBA00004692"/>
    </source>
</evidence>
<dbReference type="PANTHER" id="PTHR34848:SF1">
    <property type="entry name" value="BIFUNCTIONAL ADENOSYLCOBALAMIN BIOSYNTHESIS PROTEIN COBU"/>
    <property type="match status" value="1"/>
</dbReference>
<feature type="active site" description="GMP-histidine intermediate" evidence="15">
    <location>
        <position position="58"/>
    </location>
</feature>
<dbReference type="EC" id="2.7.7.62" evidence="14"/>
<dbReference type="InterPro" id="IPR027417">
    <property type="entry name" value="P-loop_NTPase"/>
</dbReference>
<dbReference type="PIRSF" id="PIRSF006135">
    <property type="entry name" value="CobU"/>
    <property type="match status" value="1"/>
</dbReference>
<dbReference type="AlphaFoldDB" id="A0A1E3W891"/>
<comment type="catalytic activity">
    <reaction evidence="3">
        <text>adenosylcob(III)inamide + GTP = adenosylcob(III)inamide phosphate + GDP + H(+)</text>
        <dbReference type="Rhea" id="RHEA:15765"/>
        <dbReference type="ChEBI" id="CHEBI:2480"/>
        <dbReference type="ChEBI" id="CHEBI:15378"/>
        <dbReference type="ChEBI" id="CHEBI:37565"/>
        <dbReference type="ChEBI" id="CHEBI:58189"/>
        <dbReference type="ChEBI" id="CHEBI:58502"/>
        <dbReference type="EC" id="2.7.1.156"/>
    </reaction>
</comment>
<dbReference type="Proteomes" id="UP000094472">
    <property type="component" value="Unassembled WGS sequence"/>
</dbReference>
<organism evidence="17 18">
    <name type="scientific">Methyloceanibacter superfactus</name>
    <dbReference type="NCBI Taxonomy" id="1774969"/>
    <lineage>
        <taxon>Bacteria</taxon>
        <taxon>Pseudomonadati</taxon>
        <taxon>Pseudomonadota</taxon>
        <taxon>Alphaproteobacteria</taxon>
        <taxon>Hyphomicrobiales</taxon>
        <taxon>Hyphomicrobiaceae</taxon>
        <taxon>Methyloceanibacter</taxon>
    </lineage>
</organism>
<keyword evidence="10 14" id="KW-0547">Nucleotide-binding</keyword>
<gene>
    <name evidence="17" type="ORF">AUC69_00295</name>
</gene>
<dbReference type="SUPFAM" id="SSF52540">
    <property type="entry name" value="P-loop containing nucleoside triphosphate hydrolases"/>
    <property type="match status" value="1"/>
</dbReference>
<dbReference type="Gene3D" id="3.40.50.300">
    <property type="entry name" value="P-loop containing nucleotide triphosphate hydrolases"/>
    <property type="match status" value="1"/>
</dbReference>
<dbReference type="EMBL" id="LPWF01000002">
    <property type="protein sequence ID" value="ODS02023.1"/>
    <property type="molecule type" value="Genomic_DNA"/>
</dbReference>
<evidence type="ECO:0000256" key="15">
    <source>
        <dbReference type="PIRSR" id="PIRSR006135-1"/>
    </source>
</evidence>
<keyword evidence="17" id="KW-0548">Nucleotidyltransferase</keyword>
<dbReference type="GO" id="GO:0005524">
    <property type="term" value="F:ATP binding"/>
    <property type="evidence" value="ECO:0007669"/>
    <property type="project" value="UniProtKB-UniRule"/>
</dbReference>
<keyword evidence="11 14" id="KW-0418">Kinase</keyword>
<comment type="catalytic activity">
    <reaction evidence="2 14">
        <text>adenosylcob(III)inamide phosphate + GTP + H(+) = adenosylcob(III)inamide-GDP + diphosphate</text>
        <dbReference type="Rhea" id="RHEA:22712"/>
        <dbReference type="ChEBI" id="CHEBI:15378"/>
        <dbReference type="ChEBI" id="CHEBI:33019"/>
        <dbReference type="ChEBI" id="CHEBI:37565"/>
        <dbReference type="ChEBI" id="CHEBI:58502"/>
        <dbReference type="ChEBI" id="CHEBI:60487"/>
        <dbReference type="EC" id="2.7.7.62"/>
    </reaction>
</comment>
<dbReference type="InterPro" id="IPR003203">
    <property type="entry name" value="CobU/CobP"/>
</dbReference>
<keyword evidence="8 14" id="KW-0169">Cobalamin biosynthesis</keyword>
<dbReference type="PANTHER" id="PTHR34848">
    <property type="match status" value="1"/>
</dbReference>
<evidence type="ECO:0000256" key="6">
    <source>
        <dbReference type="ARBA" id="ARBA00005159"/>
    </source>
</evidence>
<evidence type="ECO:0000313" key="18">
    <source>
        <dbReference type="Proteomes" id="UP000094472"/>
    </source>
</evidence>
<feature type="binding site" evidence="16">
    <location>
        <begin position="59"/>
        <end position="62"/>
    </location>
    <ligand>
        <name>GTP</name>
        <dbReference type="ChEBI" id="CHEBI:37565"/>
    </ligand>
</feature>
<evidence type="ECO:0000256" key="9">
    <source>
        <dbReference type="ARBA" id="ARBA00022679"/>
    </source>
</evidence>
<comment type="similarity">
    <text evidence="7 14">Belongs to the CobU/CobP family.</text>
</comment>
<keyword evidence="13 14" id="KW-0342">GTP-binding</keyword>
<accession>A0A1E3W891</accession>
<evidence type="ECO:0000256" key="14">
    <source>
        <dbReference type="PIRNR" id="PIRNR006135"/>
    </source>
</evidence>
<evidence type="ECO:0000256" key="3">
    <source>
        <dbReference type="ARBA" id="ARBA00001522"/>
    </source>
</evidence>
<feature type="binding site" evidence="16">
    <location>
        <begin position="17"/>
        <end position="24"/>
    </location>
    <ligand>
        <name>GTP</name>
        <dbReference type="ChEBI" id="CHEBI:37565"/>
    </ligand>
</feature>
<feature type="binding site" evidence="16">
    <location>
        <position position="70"/>
    </location>
    <ligand>
        <name>GTP</name>
        <dbReference type="ChEBI" id="CHEBI:37565"/>
    </ligand>
</feature>
<dbReference type="RefSeq" id="WP_069440429.1">
    <property type="nucleotide sequence ID" value="NZ_LPWF01000002.1"/>
</dbReference>
<dbReference type="Pfam" id="PF02283">
    <property type="entry name" value="CobU"/>
    <property type="match status" value="1"/>
</dbReference>
<evidence type="ECO:0000256" key="1">
    <source>
        <dbReference type="ARBA" id="ARBA00000312"/>
    </source>
</evidence>
<comment type="pathway">
    <text evidence="5 14">Cofactor biosynthesis; adenosylcobalamin biosynthesis; adenosylcobalamin from cob(II)yrinate a,c-diamide: step 6/7.</text>
</comment>
<comment type="pathway">
    <text evidence="6 14">Cofactor biosynthesis; adenosylcobalamin biosynthesis; adenosylcobalamin from cob(II)yrinate a,c-diamide: step 5/7.</text>
</comment>
<dbReference type="OrthoDB" id="9788370at2"/>
<dbReference type="GO" id="GO:0043752">
    <property type="term" value="F:adenosylcobinamide kinase activity"/>
    <property type="evidence" value="ECO:0007669"/>
    <property type="project" value="UniProtKB-EC"/>
</dbReference>
<comment type="function">
    <text evidence="4 14">Catalyzes ATP-dependent phosphorylation of adenosylcobinamide and addition of GMP to adenosylcobinamide phosphate.</text>
</comment>
<evidence type="ECO:0000256" key="4">
    <source>
        <dbReference type="ARBA" id="ARBA00003889"/>
    </source>
</evidence>
<feature type="binding site" evidence="16">
    <location>
        <position position="91"/>
    </location>
    <ligand>
        <name>GTP</name>
        <dbReference type="ChEBI" id="CHEBI:37565"/>
    </ligand>
</feature>
<evidence type="ECO:0000256" key="16">
    <source>
        <dbReference type="PIRSR" id="PIRSR006135-2"/>
    </source>
</evidence>
<dbReference type="EC" id="2.7.1.156" evidence="14"/>
<name>A0A1E3W891_9HYPH</name>
<evidence type="ECO:0000256" key="2">
    <source>
        <dbReference type="ARBA" id="ARBA00000711"/>
    </source>
</evidence>
<reference evidence="17 18" key="1">
    <citation type="journal article" date="2016" name="Environ. Microbiol.">
        <title>New Methyloceanibacter diversity from North Sea sediments includes methanotroph containing solely the soluble methane monooxygenase.</title>
        <authorList>
            <person name="Vekeman B."/>
            <person name="Kerckhof F.M."/>
            <person name="Cremers G."/>
            <person name="de Vos P."/>
            <person name="Vandamme P."/>
            <person name="Boon N."/>
            <person name="Op den Camp H.J."/>
            <person name="Heylen K."/>
        </authorList>
    </citation>
    <scope>NUCLEOTIDE SEQUENCE [LARGE SCALE GENOMIC DNA]</scope>
    <source>
        <strain evidence="17 18">R-67175</strain>
    </source>
</reference>
<dbReference type="NCBIfam" id="NF004469">
    <property type="entry name" value="PRK05800.1"/>
    <property type="match status" value="1"/>
</dbReference>
<dbReference type="STRING" id="1774969.AUC69_00295"/>
<evidence type="ECO:0000256" key="12">
    <source>
        <dbReference type="ARBA" id="ARBA00022840"/>
    </source>
</evidence>
<keyword evidence="12 14" id="KW-0067">ATP-binding</keyword>
<comment type="caution">
    <text evidence="17">The sequence shown here is derived from an EMBL/GenBank/DDBJ whole genome shotgun (WGS) entry which is preliminary data.</text>
</comment>
<evidence type="ECO:0000256" key="11">
    <source>
        <dbReference type="ARBA" id="ARBA00022777"/>
    </source>
</evidence>
<dbReference type="CDD" id="cd00544">
    <property type="entry name" value="CobU"/>
    <property type="match status" value="1"/>
</dbReference>
<dbReference type="GO" id="GO:0008820">
    <property type="term" value="F:cobinamide phosphate guanylyltransferase activity"/>
    <property type="evidence" value="ECO:0007669"/>
    <property type="project" value="UniProtKB-UniRule"/>
</dbReference>
<feature type="binding site" evidence="16">
    <location>
        <begin position="42"/>
        <end position="44"/>
    </location>
    <ligand>
        <name>GTP</name>
        <dbReference type="ChEBI" id="CHEBI:37565"/>
    </ligand>
</feature>
<protein>
    <recommendedName>
        <fullName evidence="14">Bifunctional adenosylcobalamin biosynthesis protein</fullName>
        <ecNumber evidence="14">2.7.1.156</ecNumber>
        <ecNumber evidence="14">2.7.7.62</ecNumber>
    </recommendedName>
</protein>
<evidence type="ECO:0000313" key="17">
    <source>
        <dbReference type="EMBL" id="ODS02023.1"/>
    </source>
</evidence>
<keyword evidence="18" id="KW-1185">Reference proteome</keyword>
<dbReference type="GO" id="GO:0009236">
    <property type="term" value="P:cobalamin biosynthetic process"/>
    <property type="evidence" value="ECO:0007669"/>
    <property type="project" value="UniProtKB-UniRule"/>
</dbReference>
<evidence type="ECO:0000256" key="10">
    <source>
        <dbReference type="ARBA" id="ARBA00022741"/>
    </source>
</evidence>
<evidence type="ECO:0000256" key="8">
    <source>
        <dbReference type="ARBA" id="ARBA00022573"/>
    </source>
</evidence>
<dbReference type="GO" id="GO:0005525">
    <property type="term" value="F:GTP binding"/>
    <property type="evidence" value="ECO:0007669"/>
    <property type="project" value="UniProtKB-UniRule"/>
</dbReference>
<sequence length="179" mass="19180">MAQSATTGDEGTTFVLGGARSGKSRYAESLVTARPHPWVYIATAEARDGEMAARIAAHRAHRQAGWQTIEAPHELPDALRASPHGAAVLVDCLTLWLSNLMHAKFKIETMTERLEQALAERVGPTVVVSNEVGLGLVPDNELGRAFRDAQGVLNQRLAAHAGRVILMVAGLPLYVKGSP</sequence>
<evidence type="ECO:0000256" key="7">
    <source>
        <dbReference type="ARBA" id="ARBA00007490"/>
    </source>
</evidence>
<keyword evidence="9 14" id="KW-0808">Transferase</keyword>
<proteinExistence type="inferred from homology"/>
<evidence type="ECO:0000256" key="13">
    <source>
        <dbReference type="ARBA" id="ARBA00023134"/>
    </source>
</evidence>
<dbReference type="UniPathway" id="UPA00148">
    <property type="reaction ID" value="UER00236"/>
</dbReference>